<dbReference type="InterPro" id="IPR058148">
    <property type="entry name" value="M949_RS01915-like_dom"/>
</dbReference>
<accession>A0A562SJR7</accession>
<proteinExistence type="predicted"/>
<dbReference type="AlphaFoldDB" id="A0A562SJR7"/>
<keyword evidence="2" id="KW-1185">Reference proteome</keyword>
<dbReference type="RefSeq" id="WP_144886697.1">
    <property type="nucleotide sequence ID" value="NZ_VLLE01000004.1"/>
</dbReference>
<reference evidence="1 2" key="1">
    <citation type="journal article" date="2015" name="Stand. Genomic Sci.">
        <title>Genomic Encyclopedia of Bacterial and Archaeal Type Strains, Phase III: the genomes of soil and plant-associated and newly described type strains.</title>
        <authorList>
            <person name="Whitman W.B."/>
            <person name="Woyke T."/>
            <person name="Klenk H.P."/>
            <person name="Zhou Y."/>
            <person name="Lilburn T.G."/>
            <person name="Beck B.J."/>
            <person name="De Vos P."/>
            <person name="Vandamme P."/>
            <person name="Eisen J.A."/>
            <person name="Garrity G."/>
            <person name="Hugenholtz P."/>
            <person name="Kyrpides N.C."/>
        </authorList>
    </citation>
    <scope>NUCLEOTIDE SEQUENCE [LARGE SCALE GENOMIC DNA]</scope>
    <source>
        <strain evidence="1 2">CGMCC 1.7271</strain>
    </source>
</reference>
<dbReference type="EMBL" id="VLLE01000004">
    <property type="protein sequence ID" value="TWI81501.1"/>
    <property type="molecule type" value="Genomic_DNA"/>
</dbReference>
<evidence type="ECO:0000313" key="2">
    <source>
        <dbReference type="Proteomes" id="UP000316167"/>
    </source>
</evidence>
<dbReference type="NCBIfam" id="NF046077">
    <property type="entry name" value="LPS_M949_RS01915"/>
    <property type="match status" value="1"/>
</dbReference>
<gene>
    <name evidence="1" type="ORF">IQ13_2519</name>
</gene>
<name>A0A562SJR7_9BACT</name>
<dbReference type="Proteomes" id="UP000316167">
    <property type="component" value="Unassembled WGS sequence"/>
</dbReference>
<comment type="caution">
    <text evidence="1">The sequence shown here is derived from an EMBL/GenBank/DDBJ whole genome shotgun (WGS) entry which is preliminary data.</text>
</comment>
<protein>
    <submittedName>
        <fullName evidence="1">Uncharacterized protein</fullName>
    </submittedName>
</protein>
<organism evidence="1 2">
    <name type="scientific">Lacibacter cauensis</name>
    <dbReference type="NCBI Taxonomy" id="510947"/>
    <lineage>
        <taxon>Bacteria</taxon>
        <taxon>Pseudomonadati</taxon>
        <taxon>Bacteroidota</taxon>
        <taxon>Chitinophagia</taxon>
        <taxon>Chitinophagales</taxon>
        <taxon>Chitinophagaceae</taxon>
        <taxon>Lacibacter</taxon>
    </lineage>
</organism>
<dbReference type="OrthoDB" id="8585774at2"/>
<evidence type="ECO:0000313" key="1">
    <source>
        <dbReference type="EMBL" id="TWI81501.1"/>
    </source>
</evidence>
<sequence length="221" mass="24952">MKRLLLLLLIASCWFACKNKQQEQKAVIPVQEEKMLSEPEEVTAAVSALLPAPSSYELKRAKKWHDASGENWLVLYETGSYIRKGFSGASAKLSAILYQKTDSGFVQKWKMVDYIDDCEVDVTCAFYDDHLTITDLDSNGLAEITMVYALSCKGDVSPNTKKLIMYEGGQKYAIRGEELMVLQKDTLGGQYVADTLFNSAPKAFLQYAVEHWQKFGKQEYQ</sequence>